<evidence type="ECO:0000313" key="3">
    <source>
        <dbReference type="Proteomes" id="UP000222366"/>
    </source>
</evidence>
<feature type="signal peptide" evidence="1">
    <location>
        <begin position="1"/>
        <end position="23"/>
    </location>
</feature>
<dbReference type="AlphaFoldDB" id="A0A2D0KKV2"/>
<proteinExistence type="predicted"/>
<dbReference type="EMBL" id="NJAJ01000037">
    <property type="protein sequence ID" value="PHM64063.1"/>
    <property type="molecule type" value="Genomic_DNA"/>
</dbReference>
<accession>A0A2D0KKV2</accession>
<name>A0A2D0KKV2_9GAMM</name>
<keyword evidence="3" id="KW-1185">Reference proteome</keyword>
<evidence type="ECO:0000313" key="2">
    <source>
        <dbReference type="EMBL" id="PHM64063.1"/>
    </source>
</evidence>
<reference evidence="2 3" key="1">
    <citation type="journal article" date="2017" name="Nat. Microbiol.">
        <title>Natural product diversity associated with the nematode symbionts Photorhabdus and Xenorhabdus.</title>
        <authorList>
            <person name="Tobias N.J."/>
            <person name="Wolff H."/>
            <person name="Djahanschiri B."/>
            <person name="Grundmann F."/>
            <person name="Kronenwerth M."/>
            <person name="Shi Y.M."/>
            <person name="Simonyi S."/>
            <person name="Grun P."/>
            <person name="Shapiro-Ilan D."/>
            <person name="Pidot S.J."/>
            <person name="Stinear T.P."/>
            <person name="Ebersberger I."/>
            <person name="Bode H.B."/>
        </authorList>
    </citation>
    <scope>NUCLEOTIDE SEQUENCE [LARGE SCALE GENOMIC DNA]</scope>
    <source>
        <strain evidence="2 3">DSM 17904</strain>
    </source>
</reference>
<feature type="chain" id="PRO_5013265779" evidence="1">
    <location>
        <begin position="24"/>
        <end position="549"/>
    </location>
</feature>
<keyword evidence="1" id="KW-0732">Signal</keyword>
<sequence>MKKINLYAMLFFIITTFFHNSSAIELDKKVIVPYKINNQDKPPEKLFLVPPSYYYNVTIKNGSKYDKLNLYRNDDHCMYNSGEKNIDLQAGDEKTEQIEIRNSVFSFPVCSQVAKSISWTATTYFNNKEYKNCYVDLEFSYNPYFVWEDSDWFYHVDTERGCGLEVSADCGGNNCLNNDGTPITNDYNITITIKDDNDWIPPKITYPDWDSRSKNNYTTILGTGRTEDGNWPELYSYVYNPSAKNYYSTRSTGDGDNWMGHVWLPCDAESHIGIKNIVNSDIPLIGPWCGATITSMQDGQIIPAGKYSLSGLVNVFVIDELTTGSIMITGYNHDGTIYAPAKSYKPIVDAHAGQWNLQDLEAVCSIKYKASVSDFIYDPFTSNMPGLQEVNYSVQSCPANITSPKPNSTVDNNYITVSGKGHTEDDKGWPVWPELVTSFDSHSYSTQPTGDGDNWTAHLWMPCGITGTVSLADMGNSGVTFNGPPCGETITSMQDGQTIPPGKYSLSGRINSDTADDEKHMQVQMVILPFFMEVKSRIHAARNKCCFGV</sequence>
<comment type="caution">
    <text evidence="2">The sequence shown here is derived from an EMBL/GenBank/DDBJ whole genome shotgun (WGS) entry which is preliminary data.</text>
</comment>
<dbReference type="RefSeq" id="WP_099125780.1">
    <property type="nucleotide sequence ID" value="NZ_CAWNRH010000112.1"/>
</dbReference>
<dbReference type="Proteomes" id="UP000222366">
    <property type="component" value="Unassembled WGS sequence"/>
</dbReference>
<organism evidence="2 3">
    <name type="scientific">Xenorhabdus stockiae</name>
    <dbReference type="NCBI Taxonomy" id="351614"/>
    <lineage>
        <taxon>Bacteria</taxon>
        <taxon>Pseudomonadati</taxon>
        <taxon>Pseudomonadota</taxon>
        <taxon>Gammaproteobacteria</taxon>
        <taxon>Enterobacterales</taxon>
        <taxon>Morganellaceae</taxon>
        <taxon>Xenorhabdus</taxon>
    </lineage>
</organism>
<protein>
    <submittedName>
        <fullName evidence="2">Uncharacterized protein</fullName>
    </submittedName>
</protein>
<gene>
    <name evidence="2" type="ORF">Xsto_03337</name>
</gene>
<evidence type="ECO:0000256" key="1">
    <source>
        <dbReference type="SAM" id="SignalP"/>
    </source>
</evidence>